<protein>
    <submittedName>
        <fullName evidence="1">Uncharacterized protein</fullName>
    </submittedName>
</protein>
<proteinExistence type="predicted"/>
<name>A0A7W7SQM4_9ACTN</name>
<keyword evidence="2" id="KW-1185">Reference proteome</keyword>
<comment type="caution">
    <text evidence="1">The sequence shown here is derived from an EMBL/GenBank/DDBJ whole genome shotgun (WGS) entry which is preliminary data.</text>
</comment>
<reference evidence="1 2" key="1">
    <citation type="submission" date="2020-08" db="EMBL/GenBank/DDBJ databases">
        <title>Sequencing the genomes of 1000 actinobacteria strains.</title>
        <authorList>
            <person name="Klenk H.-P."/>
        </authorList>
    </citation>
    <scope>NUCLEOTIDE SEQUENCE [LARGE SCALE GENOMIC DNA]</scope>
    <source>
        <strain evidence="1 2">DSM 45886</strain>
    </source>
</reference>
<evidence type="ECO:0000313" key="1">
    <source>
        <dbReference type="EMBL" id="MBB4959155.1"/>
    </source>
</evidence>
<sequence>MSYVMTVIACELLDIAPGDGSAGDLQGSL</sequence>
<accession>A0A7W7SQM4</accession>
<dbReference type="EMBL" id="JACHJW010000001">
    <property type="protein sequence ID" value="MBB4959155.1"/>
    <property type="molecule type" value="Genomic_DNA"/>
</dbReference>
<dbReference type="Proteomes" id="UP000578819">
    <property type="component" value="Unassembled WGS sequence"/>
</dbReference>
<gene>
    <name evidence="1" type="ORF">FHR38_002888</name>
</gene>
<dbReference type="AlphaFoldDB" id="A0A7W7SQM4"/>
<evidence type="ECO:0000313" key="2">
    <source>
        <dbReference type="Proteomes" id="UP000578819"/>
    </source>
</evidence>
<organism evidence="1 2">
    <name type="scientific">Micromonospora polyrhachis</name>
    <dbReference type="NCBI Taxonomy" id="1282883"/>
    <lineage>
        <taxon>Bacteria</taxon>
        <taxon>Bacillati</taxon>
        <taxon>Actinomycetota</taxon>
        <taxon>Actinomycetes</taxon>
        <taxon>Micromonosporales</taxon>
        <taxon>Micromonosporaceae</taxon>
        <taxon>Micromonospora</taxon>
    </lineage>
</organism>